<feature type="chain" id="PRO_5034963521" description="Secreted protein" evidence="1">
    <location>
        <begin position="17"/>
        <end position="77"/>
    </location>
</feature>
<reference evidence="2 3" key="1">
    <citation type="submission" date="2020-07" db="EMBL/GenBank/DDBJ databases">
        <title>Comparative genomics of pyrophilous fungi reveals a link between fire events and developmental genes.</title>
        <authorList>
            <consortium name="DOE Joint Genome Institute"/>
            <person name="Steindorff A.S."/>
            <person name="Carver A."/>
            <person name="Calhoun S."/>
            <person name="Stillman K."/>
            <person name="Liu H."/>
            <person name="Lipzen A."/>
            <person name="Pangilinan J."/>
            <person name="Labutti K."/>
            <person name="Bruns T.D."/>
            <person name="Grigoriev I.V."/>
        </authorList>
    </citation>
    <scope>NUCLEOTIDE SEQUENCE [LARGE SCALE GENOMIC DNA]</scope>
    <source>
        <strain evidence="2 3">CBS 144469</strain>
    </source>
</reference>
<keyword evidence="3" id="KW-1185">Reference proteome</keyword>
<keyword evidence="1" id="KW-0732">Signal</keyword>
<dbReference type="EMBL" id="JACGCI010000046">
    <property type="protein sequence ID" value="KAF6751963.1"/>
    <property type="molecule type" value="Genomic_DNA"/>
</dbReference>
<proteinExistence type="predicted"/>
<evidence type="ECO:0000313" key="2">
    <source>
        <dbReference type="EMBL" id="KAF6751963.1"/>
    </source>
</evidence>
<accession>A0A8H6HRQ3</accession>
<evidence type="ECO:0000313" key="3">
    <source>
        <dbReference type="Proteomes" id="UP000521943"/>
    </source>
</evidence>
<sequence length="77" mass="8158">MAARSFLMLLPDKALALSVSSTASIISSTEFGRMYSYAMASMTASMDLLLCSTRRNLSEISFFLVSSSSLGGFAGSI</sequence>
<protein>
    <recommendedName>
        <fullName evidence="4">Secreted protein</fullName>
    </recommendedName>
</protein>
<evidence type="ECO:0000256" key="1">
    <source>
        <dbReference type="SAM" id="SignalP"/>
    </source>
</evidence>
<evidence type="ECO:0008006" key="4">
    <source>
        <dbReference type="Google" id="ProtNLM"/>
    </source>
</evidence>
<comment type="caution">
    <text evidence="2">The sequence shown here is derived from an EMBL/GenBank/DDBJ whole genome shotgun (WGS) entry which is preliminary data.</text>
</comment>
<organism evidence="2 3">
    <name type="scientific">Ephemerocybe angulata</name>
    <dbReference type="NCBI Taxonomy" id="980116"/>
    <lineage>
        <taxon>Eukaryota</taxon>
        <taxon>Fungi</taxon>
        <taxon>Dikarya</taxon>
        <taxon>Basidiomycota</taxon>
        <taxon>Agaricomycotina</taxon>
        <taxon>Agaricomycetes</taxon>
        <taxon>Agaricomycetidae</taxon>
        <taxon>Agaricales</taxon>
        <taxon>Agaricineae</taxon>
        <taxon>Psathyrellaceae</taxon>
        <taxon>Ephemerocybe</taxon>
    </lineage>
</organism>
<gene>
    <name evidence="2" type="ORF">DFP72DRAFT_905710</name>
</gene>
<dbReference type="Proteomes" id="UP000521943">
    <property type="component" value="Unassembled WGS sequence"/>
</dbReference>
<dbReference type="AlphaFoldDB" id="A0A8H6HRQ3"/>
<feature type="signal peptide" evidence="1">
    <location>
        <begin position="1"/>
        <end position="16"/>
    </location>
</feature>
<name>A0A8H6HRQ3_9AGAR</name>